<evidence type="ECO:0008006" key="3">
    <source>
        <dbReference type="Google" id="ProtNLM"/>
    </source>
</evidence>
<organism evidence="1 2">
    <name type="scientific">Nocardiopsis gilva YIM 90087</name>
    <dbReference type="NCBI Taxonomy" id="1235441"/>
    <lineage>
        <taxon>Bacteria</taxon>
        <taxon>Bacillati</taxon>
        <taxon>Actinomycetota</taxon>
        <taxon>Actinomycetes</taxon>
        <taxon>Streptosporangiales</taxon>
        <taxon>Nocardiopsidaceae</taxon>
        <taxon>Nocardiopsis</taxon>
    </lineage>
</organism>
<name>A0A223S9K7_9ACTN</name>
<dbReference type="InterPro" id="IPR021799">
    <property type="entry name" value="PIN-like_prokaryotic"/>
</dbReference>
<gene>
    <name evidence="1" type="ORF">CDO52_19930</name>
</gene>
<evidence type="ECO:0000313" key="1">
    <source>
        <dbReference type="EMBL" id="ASU84769.1"/>
    </source>
</evidence>
<dbReference type="PANTHER" id="PTHR39550">
    <property type="entry name" value="SLL0658 PROTEIN"/>
    <property type="match status" value="1"/>
</dbReference>
<protein>
    <recommendedName>
        <fullName evidence="3">PIN domain-containing protein</fullName>
    </recommendedName>
</protein>
<dbReference type="EMBL" id="CP022753">
    <property type="protein sequence ID" value="ASU84769.1"/>
    <property type="molecule type" value="Genomic_DNA"/>
</dbReference>
<dbReference type="OrthoDB" id="3691597at2"/>
<dbReference type="Proteomes" id="UP000215005">
    <property type="component" value="Chromosome"/>
</dbReference>
<accession>A0A223S9K7</accession>
<dbReference type="PANTHER" id="PTHR39550:SF1">
    <property type="entry name" value="SLL0658 PROTEIN"/>
    <property type="match status" value="1"/>
</dbReference>
<evidence type="ECO:0000313" key="2">
    <source>
        <dbReference type="Proteomes" id="UP000215005"/>
    </source>
</evidence>
<reference evidence="1 2" key="1">
    <citation type="submission" date="2017-08" db="EMBL/GenBank/DDBJ databases">
        <title>The complete genome sequence of Nocardiopsis gilva YIM 90087.</title>
        <authorList>
            <person name="Yin M."/>
            <person name="Tang S."/>
        </authorList>
    </citation>
    <scope>NUCLEOTIDE SEQUENCE [LARGE SCALE GENOMIC DNA]</scope>
    <source>
        <strain evidence="1 2">YIM 90087</strain>
    </source>
</reference>
<dbReference type="AlphaFoldDB" id="A0A223S9K7"/>
<dbReference type="KEGG" id="ngv:CDO52_19930"/>
<dbReference type="Pfam" id="PF11848">
    <property type="entry name" value="DUF3368"/>
    <property type="match status" value="1"/>
</dbReference>
<keyword evidence="2" id="KW-1185">Reference proteome</keyword>
<sequence>MTSVPDRLLSDASPLLHAAKVDRLDVLGDLVRRLSCTTTRAVLDEIGRNDSRARTAVVQAVWISVVAGDSLDLLVAFGTWRTRMGLIDDHNVGETTLCAYADLYGGTLVLDDRTARRVAARHGLHVRGTVGLIADACNRGDCTVANASVLVDDLYGSGMRLPFSKGGFEPWAREKKLLR</sequence>
<dbReference type="RefSeq" id="WP_017619312.1">
    <property type="nucleotide sequence ID" value="NZ_ANBG01000235.1"/>
</dbReference>
<proteinExistence type="predicted"/>